<reference evidence="2 3" key="1">
    <citation type="submission" date="2019-02" db="EMBL/GenBank/DDBJ databases">
        <title>Genome sequencing of the rare red list fungi Bondarzewia mesenterica.</title>
        <authorList>
            <person name="Buettner E."/>
            <person name="Kellner H."/>
        </authorList>
    </citation>
    <scope>NUCLEOTIDE SEQUENCE [LARGE SCALE GENOMIC DNA]</scope>
    <source>
        <strain evidence="2 3">DSM 108281</strain>
    </source>
</reference>
<evidence type="ECO:0000313" key="2">
    <source>
        <dbReference type="EMBL" id="THH18381.1"/>
    </source>
</evidence>
<proteinExistence type="predicted"/>
<name>A0A4S4M2G9_9AGAM</name>
<dbReference type="Proteomes" id="UP000310158">
    <property type="component" value="Unassembled WGS sequence"/>
</dbReference>
<gene>
    <name evidence="2" type="ORF">EW146_g2594</name>
</gene>
<accession>A0A4S4M2G9</accession>
<sequence>MLRSSANARLLAHSNASSRSSTERANASFSSQHASDGMESSNKDIDSTSPANTATYGPSSEHRCQGHEEDGIKHTQAGTLVAMLPMDERLRFVPAWACPGVASCRFCSPSRFAVQRHMLMCPFCPKMQRRRELLLREAMHHVQPNRNPAIVLPSSAHPEQTPALAQSTSTITPMPPAPPNVLSGPLTVAKIQYYQDTFPIFFQSTGRQMSEERIREFQTLLPSLLQRRYAVGQRRENLAALRGPQAIGRPVILRANAYRTTSGPIMAHAASRVPPSRAPAHARVAVCRAHKVLIEEKWRFTATFQK</sequence>
<dbReference type="AlphaFoldDB" id="A0A4S4M2G9"/>
<dbReference type="EMBL" id="SGPL01000077">
    <property type="protein sequence ID" value="THH18381.1"/>
    <property type="molecule type" value="Genomic_DNA"/>
</dbReference>
<protein>
    <submittedName>
        <fullName evidence="2">Uncharacterized protein</fullName>
    </submittedName>
</protein>
<evidence type="ECO:0000313" key="3">
    <source>
        <dbReference type="Proteomes" id="UP000310158"/>
    </source>
</evidence>
<feature type="compositionally biased region" description="Polar residues" evidence="1">
    <location>
        <begin position="47"/>
        <end position="58"/>
    </location>
</feature>
<organism evidence="2 3">
    <name type="scientific">Bondarzewia mesenterica</name>
    <dbReference type="NCBI Taxonomy" id="1095465"/>
    <lineage>
        <taxon>Eukaryota</taxon>
        <taxon>Fungi</taxon>
        <taxon>Dikarya</taxon>
        <taxon>Basidiomycota</taxon>
        <taxon>Agaricomycotina</taxon>
        <taxon>Agaricomycetes</taxon>
        <taxon>Russulales</taxon>
        <taxon>Bondarzewiaceae</taxon>
        <taxon>Bondarzewia</taxon>
    </lineage>
</organism>
<feature type="compositionally biased region" description="Polar residues" evidence="1">
    <location>
        <begin position="14"/>
        <end position="40"/>
    </location>
</feature>
<evidence type="ECO:0000256" key="1">
    <source>
        <dbReference type="SAM" id="MobiDB-lite"/>
    </source>
</evidence>
<feature type="region of interest" description="Disordered" evidence="1">
    <location>
        <begin position="1"/>
        <end position="72"/>
    </location>
</feature>
<feature type="compositionally biased region" description="Basic and acidic residues" evidence="1">
    <location>
        <begin position="60"/>
        <end position="72"/>
    </location>
</feature>
<keyword evidence="3" id="KW-1185">Reference proteome</keyword>
<comment type="caution">
    <text evidence="2">The sequence shown here is derived from an EMBL/GenBank/DDBJ whole genome shotgun (WGS) entry which is preliminary data.</text>
</comment>